<dbReference type="AlphaFoldDB" id="A0AB37XRY6"/>
<dbReference type="EMBL" id="RQTF01000150">
    <property type="protein sequence ID" value="RZI06832.1"/>
    <property type="molecule type" value="Genomic_DNA"/>
</dbReference>
<gene>
    <name evidence="1" type="ORF">EIH03_08910</name>
</gene>
<proteinExistence type="predicted"/>
<name>A0AB37XRY6_STAAU</name>
<accession>A0AB37XRY6</accession>
<dbReference type="Proteomes" id="UP000294017">
    <property type="component" value="Unassembled WGS sequence"/>
</dbReference>
<evidence type="ECO:0000313" key="2">
    <source>
        <dbReference type="Proteomes" id="UP000294017"/>
    </source>
</evidence>
<organism evidence="1 2">
    <name type="scientific">Staphylococcus aureus</name>
    <dbReference type="NCBI Taxonomy" id="1280"/>
    <lineage>
        <taxon>Bacteria</taxon>
        <taxon>Bacillati</taxon>
        <taxon>Bacillota</taxon>
        <taxon>Bacilli</taxon>
        <taxon>Bacillales</taxon>
        <taxon>Staphylococcaceae</taxon>
        <taxon>Staphylococcus</taxon>
    </lineage>
</organism>
<dbReference type="Gene3D" id="3.30.830.10">
    <property type="entry name" value="Metalloenzyme, LuxS/M16 peptidase-like"/>
    <property type="match status" value="1"/>
</dbReference>
<feature type="non-terminal residue" evidence="1">
    <location>
        <position position="65"/>
    </location>
</feature>
<reference evidence="1 2" key="1">
    <citation type="submission" date="2018-11" db="EMBL/GenBank/DDBJ databases">
        <title>Genomic profiling of Staphylococcus species from a Poultry farm system in KwaZulu-Natal, South Africa.</title>
        <authorList>
            <person name="Amoako D.G."/>
            <person name="Somboro A.M."/>
            <person name="Abia A.L.K."/>
            <person name="Bester L.A."/>
            <person name="Essack S.Y."/>
        </authorList>
    </citation>
    <scope>NUCLEOTIDE SEQUENCE [LARGE SCALE GENOMIC DNA]</scope>
    <source>
        <strain evidence="1 2">SA12</strain>
    </source>
</reference>
<sequence>MSRQYQPNIHIKVSPKTKFKTTTIVFKFMAPLEYDTIKARSLLSNLLVRATKKWPTDKTFNNTLA</sequence>
<protein>
    <submittedName>
        <fullName evidence="1">Insulinase family protein</fullName>
    </submittedName>
</protein>
<evidence type="ECO:0000313" key="1">
    <source>
        <dbReference type="EMBL" id="RZI06832.1"/>
    </source>
</evidence>
<comment type="caution">
    <text evidence="1">The sequence shown here is derived from an EMBL/GenBank/DDBJ whole genome shotgun (WGS) entry which is preliminary data.</text>
</comment>